<evidence type="ECO:0000256" key="8">
    <source>
        <dbReference type="ARBA" id="ARBA00023136"/>
    </source>
</evidence>
<dbReference type="Proteomes" id="UP000184010">
    <property type="component" value="Unassembled WGS sequence"/>
</dbReference>
<dbReference type="STRING" id="1121395.SAMN02745215_01489"/>
<dbReference type="SUPFAM" id="SSF90123">
    <property type="entry name" value="ABC transporter transmembrane region"/>
    <property type="match status" value="1"/>
</dbReference>
<reference evidence="14" key="1">
    <citation type="submission" date="2016-12" db="EMBL/GenBank/DDBJ databases">
        <authorList>
            <person name="Varghese N."/>
            <person name="Submissions S."/>
        </authorList>
    </citation>
    <scope>NUCLEOTIDE SEQUENCE [LARGE SCALE GENOMIC DNA]</scope>
    <source>
        <strain evidence="14">DSM 11544</strain>
    </source>
</reference>
<dbReference type="PROSITE" id="PS00211">
    <property type="entry name" value="ABC_TRANSPORTER_1"/>
    <property type="match status" value="1"/>
</dbReference>
<dbReference type="Pfam" id="PF00664">
    <property type="entry name" value="ABC_membrane"/>
    <property type="match status" value="1"/>
</dbReference>
<keyword evidence="4 10" id="KW-0812">Transmembrane</keyword>
<dbReference type="GO" id="GO:0045454">
    <property type="term" value="P:cell redox homeostasis"/>
    <property type="evidence" value="ECO:0007669"/>
    <property type="project" value="InterPro"/>
</dbReference>
<dbReference type="InterPro" id="IPR027417">
    <property type="entry name" value="P-loop_NTPase"/>
</dbReference>
<dbReference type="Pfam" id="PF00005">
    <property type="entry name" value="ABC_tran"/>
    <property type="match status" value="1"/>
</dbReference>
<evidence type="ECO:0000256" key="10">
    <source>
        <dbReference type="SAM" id="Phobius"/>
    </source>
</evidence>
<protein>
    <submittedName>
        <fullName evidence="13">ATP-binding cassette, subfamily C, CydC</fullName>
    </submittedName>
</protein>
<dbReference type="InterPro" id="IPR017871">
    <property type="entry name" value="ABC_transporter-like_CS"/>
</dbReference>
<dbReference type="PROSITE" id="PS50929">
    <property type="entry name" value="ABC_TM1F"/>
    <property type="match status" value="1"/>
</dbReference>
<feature type="domain" description="ABC transmembrane type-1" evidence="12">
    <location>
        <begin position="20"/>
        <end position="302"/>
    </location>
</feature>
<dbReference type="EMBL" id="FRDN01000005">
    <property type="protein sequence ID" value="SHN65171.1"/>
    <property type="molecule type" value="Genomic_DNA"/>
</dbReference>
<evidence type="ECO:0000256" key="7">
    <source>
        <dbReference type="ARBA" id="ARBA00022989"/>
    </source>
</evidence>
<organism evidence="13 14">
    <name type="scientific">Desulfitobacterium chlororespirans DSM 11544</name>
    <dbReference type="NCBI Taxonomy" id="1121395"/>
    <lineage>
        <taxon>Bacteria</taxon>
        <taxon>Bacillati</taxon>
        <taxon>Bacillota</taxon>
        <taxon>Clostridia</taxon>
        <taxon>Eubacteriales</taxon>
        <taxon>Desulfitobacteriaceae</taxon>
        <taxon>Desulfitobacterium</taxon>
    </lineage>
</organism>
<gene>
    <name evidence="13" type="ORF">SAMN02745215_01489</name>
</gene>
<dbReference type="InterPro" id="IPR036640">
    <property type="entry name" value="ABC1_TM_sf"/>
</dbReference>
<evidence type="ECO:0000256" key="3">
    <source>
        <dbReference type="ARBA" id="ARBA00022475"/>
    </source>
</evidence>
<evidence type="ECO:0000256" key="5">
    <source>
        <dbReference type="ARBA" id="ARBA00022741"/>
    </source>
</evidence>
<dbReference type="SMART" id="SM00382">
    <property type="entry name" value="AAA"/>
    <property type="match status" value="1"/>
</dbReference>
<dbReference type="PROSITE" id="PS50893">
    <property type="entry name" value="ABC_TRANSPORTER_2"/>
    <property type="match status" value="1"/>
</dbReference>
<comment type="subcellular location">
    <subcellularLocation>
        <location evidence="1">Cell membrane</location>
        <topology evidence="1">Multi-pass membrane protein</topology>
    </subcellularLocation>
</comment>
<evidence type="ECO:0000256" key="6">
    <source>
        <dbReference type="ARBA" id="ARBA00022840"/>
    </source>
</evidence>
<dbReference type="CDD" id="cd18585">
    <property type="entry name" value="ABC_6TM_CydC"/>
    <property type="match status" value="1"/>
</dbReference>
<proteinExistence type="predicted"/>
<dbReference type="NCBIfam" id="TIGR02868">
    <property type="entry name" value="CydC"/>
    <property type="match status" value="1"/>
</dbReference>
<evidence type="ECO:0000256" key="1">
    <source>
        <dbReference type="ARBA" id="ARBA00004651"/>
    </source>
</evidence>
<sequence>MKNLGWIIKEMLPLWPRVCLALLLSALTVTSHIGLMATSSYLLARAALQPPIMDLMITIVGVRFFGISRAVFRYFERLVSHDVTFRVLSRLRMIVYEGIEPLAPARLKELRSGDLLSRIVGDVEVQQNLFLRVLAPPLVAVLVLLGYGGFLAYFNQGFTMILAAFFLAAGVVLPLLVRALGKGIGQMKIQAKAKMYTFILDSLQGMPEMLAFGQTEAVLQRIQEAQNELSHSERRMAKVTGTANALMGMSTHLGMLAVLVLGIILVEGGQLDGVLLGMLALGVLSSFEAVATLPAGQPYLEENEAAGRRLKHLIDEGHQLLEKEKGGLDAPGFNDGAEEKWSFQNREPELAFENVRFRYEPDGPWVLDNISVKIPSGRRIGIVGQSGAGKSTLVNLLVRFWEPSAGEIRLGGVNIKELTPQVVRENMGIVAQKPYLFHATVKENLLLAKLEATNEELYEAARRARIHDFILSLPQGYDCLIGEEGMKLSGGQQQRLAIARVLLKDAPILIFDEATSGLDPVTERELKEELFALTEDRTLIVITHHLELVKDMDEILLLEKGRILEQGKHEELMRKEGQYRRLWENGS</sequence>
<keyword evidence="7 10" id="KW-1133">Transmembrane helix</keyword>
<keyword evidence="8 10" id="KW-0472">Membrane</keyword>
<dbReference type="FunFam" id="3.40.50.300:FF:000221">
    <property type="entry name" value="Multidrug ABC transporter ATP-binding protein"/>
    <property type="match status" value="1"/>
</dbReference>
<dbReference type="SUPFAM" id="SSF52540">
    <property type="entry name" value="P-loop containing nucleoside triphosphate hydrolases"/>
    <property type="match status" value="1"/>
</dbReference>
<evidence type="ECO:0000313" key="14">
    <source>
        <dbReference type="Proteomes" id="UP000184010"/>
    </source>
</evidence>
<dbReference type="Gene3D" id="3.40.50.300">
    <property type="entry name" value="P-loop containing nucleotide triphosphate hydrolases"/>
    <property type="match status" value="1"/>
</dbReference>
<evidence type="ECO:0000313" key="13">
    <source>
        <dbReference type="EMBL" id="SHN65171.1"/>
    </source>
</evidence>
<dbReference type="GO" id="GO:0005886">
    <property type="term" value="C:plasma membrane"/>
    <property type="evidence" value="ECO:0007669"/>
    <property type="project" value="UniProtKB-SubCell"/>
</dbReference>
<keyword evidence="2" id="KW-0813">Transport</keyword>
<keyword evidence="14" id="KW-1185">Reference proteome</keyword>
<accession>A0A1M7T390</accession>
<dbReference type="GO" id="GO:0034775">
    <property type="term" value="P:glutathione transmembrane transport"/>
    <property type="evidence" value="ECO:0007669"/>
    <property type="project" value="InterPro"/>
</dbReference>
<evidence type="ECO:0000256" key="2">
    <source>
        <dbReference type="ARBA" id="ARBA00022448"/>
    </source>
</evidence>
<dbReference type="Gene3D" id="1.20.1560.10">
    <property type="entry name" value="ABC transporter type 1, transmembrane domain"/>
    <property type="match status" value="1"/>
</dbReference>
<keyword evidence="6 13" id="KW-0067">ATP-binding</keyword>
<dbReference type="PANTHER" id="PTHR24221">
    <property type="entry name" value="ATP-BINDING CASSETTE SUB-FAMILY B"/>
    <property type="match status" value="1"/>
</dbReference>
<dbReference type="RefSeq" id="WP_072772003.1">
    <property type="nucleotide sequence ID" value="NZ_FRDN01000005.1"/>
</dbReference>
<keyword evidence="5" id="KW-0547">Nucleotide-binding</keyword>
<evidence type="ECO:0000256" key="4">
    <source>
        <dbReference type="ARBA" id="ARBA00022692"/>
    </source>
</evidence>
<evidence type="ECO:0000259" key="11">
    <source>
        <dbReference type="PROSITE" id="PS50893"/>
    </source>
</evidence>
<dbReference type="InterPro" id="IPR014223">
    <property type="entry name" value="ABC_CydC/D"/>
</dbReference>
<dbReference type="GO" id="GO:0005524">
    <property type="term" value="F:ATP binding"/>
    <property type="evidence" value="ECO:0007669"/>
    <property type="project" value="UniProtKB-KW"/>
</dbReference>
<feature type="transmembrane region" description="Helical" evidence="10">
    <location>
        <begin position="52"/>
        <end position="72"/>
    </location>
</feature>
<dbReference type="AlphaFoldDB" id="A0A1M7T390"/>
<keyword evidence="9" id="KW-0175">Coiled coil</keyword>
<feature type="transmembrane region" description="Helical" evidence="10">
    <location>
        <begin position="243"/>
        <end position="266"/>
    </location>
</feature>
<dbReference type="GO" id="GO:0140359">
    <property type="term" value="F:ABC-type transporter activity"/>
    <property type="evidence" value="ECO:0007669"/>
    <property type="project" value="InterPro"/>
</dbReference>
<dbReference type="InterPro" id="IPR003593">
    <property type="entry name" value="AAA+_ATPase"/>
</dbReference>
<feature type="domain" description="ABC transporter" evidence="11">
    <location>
        <begin position="350"/>
        <end position="585"/>
    </location>
</feature>
<dbReference type="InterPro" id="IPR011527">
    <property type="entry name" value="ABC1_TM_dom"/>
</dbReference>
<dbReference type="InterPro" id="IPR039421">
    <property type="entry name" value="Type_1_exporter"/>
</dbReference>
<evidence type="ECO:0000259" key="12">
    <source>
        <dbReference type="PROSITE" id="PS50929"/>
    </source>
</evidence>
<feature type="coiled-coil region" evidence="9">
    <location>
        <begin position="215"/>
        <end position="242"/>
    </location>
</feature>
<keyword evidence="3" id="KW-1003">Cell membrane</keyword>
<dbReference type="PANTHER" id="PTHR24221:SF653">
    <property type="entry name" value="TRANSPORT ATP-BINDING PROTEIN CYDC"/>
    <property type="match status" value="1"/>
</dbReference>
<name>A0A1M7T390_9FIRM</name>
<dbReference type="GO" id="GO:0034040">
    <property type="term" value="F:ATPase-coupled lipid transmembrane transporter activity"/>
    <property type="evidence" value="ECO:0007669"/>
    <property type="project" value="TreeGrafter"/>
</dbReference>
<feature type="transmembrane region" description="Helical" evidence="10">
    <location>
        <begin position="133"/>
        <end position="154"/>
    </location>
</feature>
<dbReference type="GO" id="GO:0016887">
    <property type="term" value="F:ATP hydrolysis activity"/>
    <property type="evidence" value="ECO:0007669"/>
    <property type="project" value="InterPro"/>
</dbReference>
<feature type="transmembrane region" description="Helical" evidence="10">
    <location>
        <begin position="160"/>
        <end position="180"/>
    </location>
</feature>
<evidence type="ECO:0000256" key="9">
    <source>
        <dbReference type="SAM" id="Coils"/>
    </source>
</evidence>
<dbReference type="InterPro" id="IPR003439">
    <property type="entry name" value="ABC_transporter-like_ATP-bd"/>
</dbReference>